<dbReference type="Pfam" id="PF19700">
    <property type="entry name" value="DUF6198"/>
    <property type="match status" value="1"/>
</dbReference>
<dbReference type="PANTHER" id="PTHR40078:SF1">
    <property type="entry name" value="INTEGRAL MEMBRANE PROTEIN"/>
    <property type="match status" value="1"/>
</dbReference>
<evidence type="ECO:0000313" key="3">
    <source>
        <dbReference type="Proteomes" id="UP000823824"/>
    </source>
</evidence>
<feature type="transmembrane region" description="Helical" evidence="1">
    <location>
        <begin position="9"/>
        <end position="31"/>
    </location>
</feature>
<keyword evidence="1" id="KW-0812">Transmembrane</keyword>
<evidence type="ECO:0000256" key="1">
    <source>
        <dbReference type="SAM" id="Phobius"/>
    </source>
</evidence>
<dbReference type="InterPro" id="IPR038750">
    <property type="entry name" value="YczE/YyaS-like"/>
</dbReference>
<dbReference type="EMBL" id="DWZJ01000021">
    <property type="protein sequence ID" value="HJB12612.1"/>
    <property type="molecule type" value="Genomic_DNA"/>
</dbReference>
<gene>
    <name evidence="2" type="ORF">H9787_02720</name>
</gene>
<reference evidence="2" key="2">
    <citation type="submission" date="2021-04" db="EMBL/GenBank/DDBJ databases">
        <authorList>
            <person name="Gilroy R."/>
        </authorList>
    </citation>
    <scope>NUCLEOTIDE SEQUENCE</scope>
    <source>
        <strain evidence="2">ChiBcec18-1249</strain>
    </source>
</reference>
<feature type="transmembrane region" description="Helical" evidence="1">
    <location>
        <begin position="158"/>
        <end position="176"/>
    </location>
</feature>
<keyword evidence="1" id="KW-0472">Membrane</keyword>
<organism evidence="2 3">
    <name type="scientific">Candidatus Oscillibacter excrementigallinarum</name>
    <dbReference type="NCBI Taxonomy" id="2838716"/>
    <lineage>
        <taxon>Bacteria</taxon>
        <taxon>Bacillati</taxon>
        <taxon>Bacillota</taxon>
        <taxon>Clostridia</taxon>
        <taxon>Eubacteriales</taxon>
        <taxon>Oscillospiraceae</taxon>
        <taxon>Oscillibacter</taxon>
    </lineage>
</organism>
<feature type="transmembrane region" description="Helical" evidence="1">
    <location>
        <begin position="182"/>
        <end position="200"/>
    </location>
</feature>
<feature type="transmembrane region" description="Helical" evidence="1">
    <location>
        <begin position="51"/>
        <end position="70"/>
    </location>
</feature>
<accession>A0A9D2LH87</accession>
<dbReference type="Proteomes" id="UP000823824">
    <property type="component" value="Unassembled WGS sequence"/>
</dbReference>
<proteinExistence type="predicted"/>
<feature type="transmembrane region" description="Helical" evidence="1">
    <location>
        <begin position="82"/>
        <end position="102"/>
    </location>
</feature>
<reference evidence="2" key="1">
    <citation type="journal article" date="2021" name="PeerJ">
        <title>Extensive microbial diversity within the chicken gut microbiome revealed by metagenomics and culture.</title>
        <authorList>
            <person name="Gilroy R."/>
            <person name="Ravi A."/>
            <person name="Getino M."/>
            <person name="Pursley I."/>
            <person name="Horton D.L."/>
            <person name="Alikhan N.F."/>
            <person name="Baker D."/>
            <person name="Gharbi K."/>
            <person name="Hall N."/>
            <person name="Watson M."/>
            <person name="Adriaenssens E.M."/>
            <person name="Foster-Nyarko E."/>
            <person name="Jarju S."/>
            <person name="Secka A."/>
            <person name="Antonio M."/>
            <person name="Oren A."/>
            <person name="Chaudhuri R.R."/>
            <person name="La Ragione R."/>
            <person name="Hildebrand F."/>
            <person name="Pallen M.J."/>
        </authorList>
    </citation>
    <scope>NUCLEOTIDE SEQUENCE</scope>
    <source>
        <strain evidence="2">ChiBcec18-1249</strain>
    </source>
</reference>
<comment type="caution">
    <text evidence="2">The sequence shown here is derived from an EMBL/GenBank/DDBJ whole genome shotgun (WGS) entry which is preliminary data.</text>
</comment>
<sequence length="215" mass="23175">MFKSRASRYGWFVAGVLLNSFGVALITKAALGTSPISSLPYVLSFRFPVTLGQFSFVMNMVFILVQVLLLRRQFQPIQFLQIAVNAVFSFSIDVSMDLLAWLEPDTLPLQLLALAAGCAVLAFGISIEVAPKVLMVPGEGIVQAIAAVSGWRFGSVKVCFDATLVATALVLSLLFFHRLQGLGVGTILSALAVGRIVNLYNRRLPLISRISALAA</sequence>
<feature type="transmembrane region" description="Helical" evidence="1">
    <location>
        <begin position="108"/>
        <end position="127"/>
    </location>
</feature>
<name>A0A9D2LH87_9FIRM</name>
<dbReference type="AlphaFoldDB" id="A0A9D2LH87"/>
<protein>
    <submittedName>
        <fullName evidence="2">YitT family protein</fullName>
    </submittedName>
</protein>
<dbReference type="PANTHER" id="PTHR40078">
    <property type="entry name" value="INTEGRAL MEMBRANE PROTEIN-RELATED"/>
    <property type="match status" value="1"/>
</dbReference>
<evidence type="ECO:0000313" key="2">
    <source>
        <dbReference type="EMBL" id="HJB12612.1"/>
    </source>
</evidence>
<keyword evidence="1" id="KW-1133">Transmembrane helix</keyword>